<sequence>MEWFYLLRFPLHIVKHSFIVWMVILNRLPTRGPLACF</sequence>
<dbReference type="EMBL" id="JABFAE010000013">
    <property type="protein sequence ID" value="MBA0843330.1"/>
    <property type="molecule type" value="Genomic_DNA"/>
</dbReference>
<comment type="caution">
    <text evidence="1">The sequence shown here is derived from an EMBL/GenBank/DDBJ whole genome shotgun (WGS) entry which is preliminary data.</text>
</comment>
<dbReference type="AlphaFoldDB" id="A0A7J9KA39"/>
<accession>A0A7J9KA39</accession>
<protein>
    <submittedName>
        <fullName evidence="1">Uncharacterized protein</fullName>
    </submittedName>
</protein>
<proteinExistence type="predicted"/>
<dbReference type="Proteomes" id="UP000593575">
    <property type="component" value="Unassembled WGS sequence"/>
</dbReference>
<evidence type="ECO:0000313" key="1">
    <source>
        <dbReference type="EMBL" id="MBA0843330.1"/>
    </source>
</evidence>
<reference evidence="1 2" key="1">
    <citation type="journal article" date="2019" name="Genome Biol. Evol.">
        <title>Insights into the evolution of the New World diploid cottons (Gossypium, subgenus Houzingenia) based on genome sequencing.</title>
        <authorList>
            <person name="Grover C.E."/>
            <person name="Arick M.A. 2nd"/>
            <person name="Thrash A."/>
            <person name="Conover J.L."/>
            <person name="Sanders W.S."/>
            <person name="Peterson D.G."/>
            <person name="Frelichowski J.E."/>
            <person name="Scheffler J.A."/>
            <person name="Scheffler B.E."/>
            <person name="Wendel J.F."/>
        </authorList>
    </citation>
    <scope>NUCLEOTIDE SEQUENCE [LARGE SCALE GENOMIC DNA]</scope>
    <source>
        <strain evidence="1">6</strain>
        <tissue evidence="1">Leaf</tissue>
    </source>
</reference>
<evidence type="ECO:0000313" key="2">
    <source>
        <dbReference type="Proteomes" id="UP000593575"/>
    </source>
</evidence>
<gene>
    <name evidence="1" type="ORF">Goarm_000530</name>
</gene>
<keyword evidence="2" id="KW-1185">Reference proteome</keyword>
<organism evidence="1 2">
    <name type="scientific">Gossypium armourianum</name>
    <dbReference type="NCBI Taxonomy" id="34283"/>
    <lineage>
        <taxon>Eukaryota</taxon>
        <taxon>Viridiplantae</taxon>
        <taxon>Streptophyta</taxon>
        <taxon>Embryophyta</taxon>
        <taxon>Tracheophyta</taxon>
        <taxon>Spermatophyta</taxon>
        <taxon>Magnoliopsida</taxon>
        <taxon>eudicotyledons</taxon>
        <taxon>Gunneridae</taxon>
        <taxon>Pentapetalae</taxon>
        <taxon>rosids</taxon>
        <taxon>malvids</taxon>
        <taxon>Malvales</taxon>
        <taxon>Malvaceae</taxon>
        <taxon>Malvoideae</taxon>
        <taxon>Gossypium</taxon>
    </lineage>
</organism>
<name>A0A7J9KA39_9ROSI</name>